<dbReference type="EMBL" id="NCVQ01000001">
    <property type="protein sequence ID" value="PWZ57557.1"/>
    <property type="molecule type" value="Genomic_DNA"/>
</dbReference>
<organism evidence="2">
    <name type="scientific">Zea mays</name>
    <name type="common">Maize</name>
    <dbReference type="NCBI Taxonomy" id="4577"/>
    <lineage>
        <taxon>Eukaryota</taxon>
        <taxon>Viridiplantae</taxon>
        <taxon>Streptophyta</taxon>
        <taxon>Embryophyta</taxon>
        <taxon>Tracheophyta</taxon>
        <taxon>Spermatophyta</taxon>
        <taxon>Magnoliopsida</taxon>
        <taxon>Liliopsida</taxon>
        <taxon>Poales</taxon>
        <taxon>Poaceae</taxon>
        <taxon>PACMAD clade</taxon>
        <taxon>Panicoideae</taxon>
        <taxon>Andropogonodae</taxon>
        <taxon>Andropogoneae</taxon>
        <taxon>Tripsacinae</taxon>
        <taxon>Zea</taxon>
    </lineage>
</organism>
<comment type="caution">
    <text evidence="2">The sequence shown here is derived from an EMBL/GenBank/DDBJ whole genome shotgun (WGS) entry which is preliminary data.</text>
</comment>
<dbReference type="Proteomes" id="UP000251960">
    <property type="component" value="Chromosome 1"/>
</dbReference>
<evidence type="ECO:0000313" key="2">
    <source>
        <dbReference type="EMBL" id="PWZ57557.1"/>
    </source>
</evidence>
<sequence length="95" mass="10702">MEEGEQQEEWRRHRGGSSVQDRAADDVARGREESGSWRQRRLVIPIMAVAAMELVGVQREEEETAEFGLCSSLVLSRRRRLAGEVVTETPFVGMG</sequence>
<reference evidence="2" key="1">
    <citation type="journal article" date="2018" name="Nat. Genet.">
        <title>Extensive intraspecific gene order and gene structural variations between Mo17 and other maize genomes.</title>
        <authorList>
            <person name="Sun S."/>
            <person name="Zhou Y."/>
            <person name="Chen J."/>
            <person name="Shi J."/>
            <person name="Zhao H."/>
            <person name="Zhao H."/>
            <person name="Song W."/>
            <person name="Zhang M."/>
            <person name="Cui Y."/>
            <person name="Dong X."/>
            <person name="Liu H."/>
            <person name="Ma X."/>
            <person name="Jiao Y."/>
            <person name="Wang B."/>
            <person name="Wei X."/>
            <person name="Stein J.C."/>
            <person name="Glaubitz J.C."/>
            <person name="Lu F."/>
            <person name="Yu G."/>
            <person name="Liang C."/>
            <person name="Fengler K."/>
            <person name="Li B."/>
            <person name="Rafalski A."/>
            <person name="Schnable P.S."/>
            <person name="Ware D.H."/>
            <person name="Buckler E.S."/>
            <person name="Lai J."/>
        </authorList>
    </citation>
    <scope>NUCLEOTIDE SEQUENCE [LARGE SCALE GENOMIC DNA]</scope>
    <source>
        <tissue evidence="2">Seedling</tissue>
    </source>
</reference>
<evidence type="ECO:0000256" key="1">
    <source>
        <dbReference type="SAM" id="MobiDB-lite"/>
    </source>
</evidence>
<gene>
    <name evidence="2" type="ORF">Zm00014a_033199</name>
</gene>
<dbReference type="AlphaFoldDB" id="A0A317YFV2"/>
<feature type="compositionally biased region" description="Basic and acidic residues" evidence="1">
    <location>
        <begin position="22"/>
        <end position="35"/>
    </location>
</feature>
<protein>
    <submittedName>
        <fullName evidence="2">Uncharacterized protein</fullName>
    </submittedName>
</protein>
<accession>A0A317YFV2</accession>
<feature type="region of interest" description="Disordered" evidence="1">
    <location>
        <begin position="1"/>
        <end position="36"/>
    </location>
</feature>
<proteinExistence type="predicted"/>
<name>A0A317YFV2_MAIZE</name>